<organism evidence="2 3">
    <name type="scientific">Thalassoglobus neptunius</name>
    <dbReference type="NCBI Taxonomy" id="1938619"/>
    <lineage>
        <taxon>Bacteria</taxon>
        <taxon>Pseudomonadati</taxon>
        <taxon>Planctomycetota</taxon>
        <taxon>Planctomycetia</taxon>
        <taxon>Planctomycetales</taxon>
        <taxon>Planctomycetaceae</taxon>
        <taxon>Thalassoglobus</taxon>
    </lineage>
</organism>
<evidence type="ECO:0000256" key="1">
    <source>
        <dbReference type="SAM" id="MobiDB-lite"/>
    </source>
</evidence>
<accession>A0A5C5X3F1</accession>
<evidence type="ECO:0000313" key="3">
    <source>
        <dbReference type="Proteomes" id="UP000317243"/>
    </source>
</evidence>
<keyword evidence="3" id="KW-1185">Reference proteome</keyword>
<dbReference type="EMBL" id="SIHI01000001">
    <property type="protein sequence ID" value="TWT57380.1"/>
    <property type="molecule type" value="Genomic_DNA"/>
</dbReference>
<comment type="caution">
    <text evidence="2">The sequence shown here is derived from an EMBL/GenBank/DDBJ whole genome shotgun (WGS) entry which is preliminary data.</text>
</comment>
<protein>
    <submittedName>
        <fullName evidence="2">Uncharacterized protein</fullName>
    </submittedName>
</protein>
<gene>
    <name evidence="2" type="ORF">KOR42_07400</name>
</gene>
<reference evidence="2 3" key="1">
    <citation type="submission" date="2019-02" db="EMBL/GenBank/DDBJ databases">
        <title>Deep-cultivation of Planctomycetes and their phenomic and genomic characterization uncovers novel biology.</title>
        <authorList>
            <person name="Wiegand S."/>
            <person name="Jogler M."/>
            <person name="Boedeker C."/>
            <person name="Pinto D."/>
            <person name="Vollmers J."/>
            <person name="Rivas-Marin E."/>
            <person name="Kohn T."/>
            <person name="Peeters S.H."/>
            <person name="Heuer A."/>
            <person name="Rast P."/>
            <person name="Oberbeckmann S."/>
            <person name="Bunk B."/>
            <person name="Jeske O."/>
            <person name="Meyerdierks A."/>
            <person name="Storesund J.E."/>
            <person name="Kallscheuer N."/>
            <person name="Luecker S."/>
            <person name="Lage O.M."/>
            <person name="Pohl T."/>
            <person name="Merkel B.J."/>
            <person name="Hornburger P."/>
            <person name="Mueller R.-W."/>
            <person name="Bruemmer F."/>
            <person name="Labrenz M."/>
            <person name="Spormann A.M."/>
            <person name="Op Den Camp H."/>
            <person name="Overmann J."/>
            <person name="Amann R."/>
            <person name="Jetten M.S.M."/>
            <person name="Mascher T."/>
            <person name="Medema M.H."/>
            <person name="Devos D.P."/>
            <person name="Kaster A.-K."/>
            <person name="Ovreas L."/>
            <person name="Rohde M."/>
            <person name="Galperin M.Y."/>
            <person name="Jogler C."/>
        </authorList>
    </citation>
    <scope>NUCLEOTIDE SEQUENCE [LARGE SCALE GENOMIC DNA]</scope>
    <source>
        <strain evidence="2 3">KOR42</strain>
    </source>
</reference>
<dbReference type="Proteomes" id="UP000317243">
    <property type="component" value="Unassembled WGS sequence"/>
</dbReference>
<feature type="region of interest" description="Disordered" evidence="1">
    <location>
        <begin position="30"/>
        <end position="60"/>
    </location>
</feature>
<feature type="compositionally biased region" description="Basic and acidic residues" evidence="1">
    <location>
        <begin position="100"/>
        <end position="127"/>
    </location>
</feature>
<feature type="region of interest" description="Disordered" evidence="1">
    <location>
        <begin position="97"/>
        <end position="127"/>
    </location>
</feature>
<dbReference type="AlphaFoldDB" id="A0A5C5X3F1"/>
<evidence type="ECO:0000313" key="2">
    <source>
        <dbReference type="EMBL" id="TWT57380.1"/>
    </source>
</evidence>
<feature type="compositionally biased region" description="Polar residues" evidence="1">
    <location>
        <begin position="43"/>
        <end position="53"/>
    </location>
</feature>
<sequence length="127" mass="14592">MSVDAAVILHNVIDRRELKVFHETHSFSKRLPRNRPTGHVLLPSSNEMSSSIGRDNGIDLNSKHPFQNRLIQHSEFIMNSQASQEIFEVTGLKAKVFNSRNDEREKESEQQKQDGRDDRSTATECCR</sequence>
<name>A0A5C5X3F1_9PLAN</name>
<proteinExistence type="predicted"/>